<evidence type="ECO:0000256" key="8">
    <source>
        <dbReference type="SAM" id="MobiDB-lite"/>
    </source>
</evidence>
<dbReference type="PANTHER" id="PTHR42872:SF6">
    <property type="entry name" value="PROTEIN-GLUTAMATE METHYLESTERASE_PROTEIN-GLUTAMINE GLUTAMINASE"/>
    <property type="match status" value="1"/>
</dbReference>
<feature type="domain" description="Response regulatory" evidence="9">
    <location>
        <begin position="3"/>
        <end position="120"/>
    </location>
</feature>
<dbReference type="InterPro" id="IPR011006">
    <property type="entry name" value="CheY-like_superfamily"/>
</dbReference>
<keyword evidence="2 5" id="KW-0145">Chemotaxis</keyword>
<comment type="subcellular location">
    <subcellularLocation>
        <location evidence="5">Cytoplasm</location>
    </subcellularLocation>
</comment>
<protein>
    <recommendedName>
        <fullName evidence="5">Protein-glutamate methylesterase/protein-glutamine glutaminase</fullName>
        <ecNumber evidence="5">3.1.1.61</ecNumber>
        <ecNumber evidence="5">3.5.1.44</ecNumber>
    </recommendedName>
</protein>
<dbReference type="CDD" id="cd17541">
    <property type="entry name" value="REC_CheB-like"/>
    <property type="match status" value="1"/>
</dbReference>
<keyword evidence="3 5" id="KW-0378">Hydrolase</keyword>
<dbReference type="RefSeq" id="WP_284363745.1">
    <property type="nucleotide sequence ID" value="NZ_BSNI01000002.1"/>
</dbReference>
<feature type="active site" evidence="5 6">
    <location>
        <position position="196"/>
    </location>
</feature>
<evidence type="ECO:0000256" key="6">
    <source>
        <dbReference type="PROSITE-ProRule" id="PRU00050"/>
    </source>
</evidence>
<dbReference type="CDD" id="cd16432">
    <property type="entry name" value="CheB_Rec"/>
    <property type="match status" value="1"/>
</dbReference>
<evidence type="ECO:0000313" key="11">
    <source>
        <dbReference type="EMBL" id="GLQ17532.1"/>
    </source>
</evidence>
<dbReference type="EC" id="3.1.1.61" evidence="5"/>
<evidence type="ECO:0000256" key="7">
    <source>
        <dbReference type="PROSITE-ProRule" id="PRU00169"/>
    </source>
</evidence>
<evidence type="ECO:0000256" key="5">
    <source>
        <dbReference type="HAMAP-Rule" id="MF_00099"/>
    </source>
</evidence>
<dbReference type="NCBIfam" id="NF009206">
    <property type="entry name" value="PRK12555.1"/>
    <property type="match status" value="1"/>
</dbReference>
<dbReference type="Gene3D" id="3.40.50.180">
    <property type="entry name" value="Methylesterase CheB, C-terminal domain"/>
    <property type="match status" value="1"/>
</dbReference>
<dbReference type="InterPro" id="IPR000673">
    <property type="entry name" value="Sig_transdc_resp-reg_Me-estase"/>
</dbReference>
<dbReference type="SUPFAM" id="SSF52172">
    <property type="entry name" value="CheY-like"/>
    <property type="match status" value="1"/>
</dbReference>
<gene>
    <name evidence="11" type="primary">cheB1</name>
    <name evidence="5" type="synonym">cheB</name>
    <name evidence="11" type="ORF">GCM10007879_17810</name>
</gene>
<comment type="domain">
    <text evidence="5">Contains a C-terminal catalytic domain, and an N-terminal region which modulates catalytic activity.</text>
</comment>
<reference evidence="11" key="2">
    <citation type="submission" date="2023-01" db="EMBL/GenBank/DDBJ databases">
        <title>Draft genome sequence of Maritalea porphyrae strain NBRC 107169.</title>
        <authorList>
            <person name="Sun Q."/>
            <person name="Mori K."/>
        </authorList>
    </citation>
    <scope>NUCLEOTIDE SEQUENCE</scope>
    <source>
        <strain evidence="11">NBRC 107169</strain>
    </source>
</reference>
<dbReference type="NCBIfam" id="NF001965">
    <property type="entry name" value="PRK00742.1"/>
    <property type="match status" value="1"/>
</dbReference>
<evidence type="ECO:0000259" key="9">
    <source>
        <dbReference type="PROSITE" id="PS50110"/>
    </source>
</evidence>
<feature type="active site" evidence="5 6">
    <location>
        <position position="170"/>
    </location>
</feature>
<keyword evidence="1 5" id="KW-0963">Cytoplasm</keyword>
<comment type="catalytic activity">
    <reaction evidence="5">
        <text>L-glutaminyl-[protein] + H2O = L-glutamyl-[protein] + NH4(+)</text>
        <dbReference type="Rhea" id="RHEA:16441"/>
        <dbReference type="Rhea" id="RHEA-COMP:10207"/>
        <dbReference type="Rhea" id="RHEA-COMP:10208"/>
        <dbReference type="ChEBI" id="CHEBI:15377"/>
        <dbReference type="ChEBI" id="CHEBI:28938"/>
        <dbReference type="ChEBI" id="CHEBI:29973"/>
        <dbReference type="ChEBI" id="CHEBI:30011"/>
        <dbReference type="EC" id="3.5.1.44"/>
    </reaction>
</comment>
<organism evidence="11 12">
    <name type="scientific">Maritalea porphyrae</name>
    <dbReference type="NCBI Taxonomy" id="880732"/>
    <lineage>
        <taxon>Bacteria</taxon>
        <taxon>Pseudomonadati</taxon>
        <taxon>Pseudomonadota</taxon>
        <taxon>Alphaproteobacteria</taxon>
        <taxon>Hyphomicrobiales</taxon>
        <taxon>Devosiaceae</taxon>
        <taxon>Maritalea</taxon>
    </lineage>
</organism>
<keyword evidence="5 7" id="KW-0597">Phosphoprotein</keyword>
<feature type="region of interest" description="Disordered" evidence="8">
    <location>
        <begin position="132"/>
        <end position="154"/>
    </location>
</feature>
<keyword evidence="12" id="KW-1185">Reference proteome</keyword>
<feature type="active site" evidence="5 6">
    <location>
        <position position="292"/>
    </location>
</feature>
<dbReference type="SMART" id="SM00448">
    <property type="entry name" value="REC"/>
    <property type="match status" value="1"/>
</dbReference>
<dbReference type="HAMAP" id="MF_00099">
    <property type="entry name" value="CheB_chemtxs"/>
    <property type="match status" value="1"/>
</dbReference>
<dbReference type="EC" id="3.5.1.44" evidence="5"/>
<evidence type="ECO:0000256" key="1">
    <source>
        <dbReference type="ARBA" id="ARBA00022490"/>
    </source>
</evidence>
<evidence type="ECO:0000259" key="10">
    <source>
        <dbReference type="PROSITE" id="PS50122"/>
    </source>
</evidence>
<dbReference type="PROSITE" id="PS50122">
    <property type="entry name" value="CHEB"/>
    <property type="match status" value="1"/>
</dbReference>
<reference evidence="11" key="1">
    <citation type="journal article" date="2014" name="Int. J. Syst. Evol. Microbiol.">
        <title>Complete genome of a new Firmicutes species belonging to the dominant human colonic microbiota ('Ruminococcus bicirculans') reveals two chromosomes and a selective capacity to utilize plant glucans.</title>
        <authorList>
            <consortium name="NISC Comparative Sequencing Program"/>
            <person name="Wegmann U."/>
            <person name="Louis P."/>
            <person name="Goesmann A."/>
            <person name="Henrissat B."/>
            <person name="Duncan S.H."/>
            <person name="Flint H.J."/>
        </authorList>
    </citation>
    <scope>NUCLEOTIDE SEQUENCE</scope>
    <source>
        <strain evidence="11">NBRC 107169</strain>
    </source>
</reference>
<dbReference type="Proteomes" id="UP001161405">
    <property type="component" value="Unassembled WGS sequence"/>
</dbReference>
<dbReference type="Gene3D" id="3.40.50.2300">
    <property type="match status" value="1"/>
</dbReference>
<comment type="similarity">
    <text evidence="5">Belongs to the CheB family.</text>
</comment>
<sequence>MIKVLVVDDSALIREVLSSLLSAGDDIHVVGTACDPIDARGKIKTLNPDVVTLDIEMPNMNGLAFLEKIMRLRPTPVVMISTLTQKGAQETLLALELGAVDFVAKPGHDLAGGLEQFGREVRDKVIAASQSDVRGRAMARQPAPEKATPATPVASGAKVSSNALIAIGASTGGVEAVKTVLSGLPKDSPPVVIAQHMPAGFTARFAQRLDETCALTVVEATERLVLQPGHAYVAPGHAHLRIEKSSGQLKCRLGEDGPVSGHRPSVDVLFESVSKQVGADAVGAILTGMGKDGANGMKLMHDTGSFTIGQSKSSALIYGMPRAAMEMGAVDEEASVEKIAAKLISALERRKAAA</sequence>
<dbReference type="InterPro" id="IPR001789">
    <property type="entry name" value="Sig_transdc_resp-reg_receiver"/>
</dbReference>
<comment type="caution">
    <text evidence="11">The sequence shown here is derived from an EMBL/GenBank/DDBJ whole genome shotgun (WGS) entry which is preliminary data.</text>
</comment>
<comment type="catalytic activity">
    <reaction evidence="4 5">
        <text>[protein]-L-glutamate 5-O-methyl ester + H2O = L-glutamyl-[protein] + methanol + H(+)</text>
        <dbReference type="Rhea" id="RHEA:23236"/>
        <dbReference type="Rhea" id="RHEA-COMP:10208"/>
        <dbReference type="Rhea" id="RHEA-COMP:10311"/>
        <dbReference type="ChEBI" id="CHEBI:15377"/>
        <dbReference type="ChEBI" id="CHEBI:15378"/>
        <dbReference type="ChEBI" id="CHEBI:17790"/>
        <dbReference type="ChEBI" id="CHEBI:29973"/>
        <dbReference type="ChEBI" id="CHEBI:82795"/>
        <dbReference type="EC" id="3.1.1.61"/>
    </reaction>
</comment>
<feature type="modified residue" description="4-aspartylphosphate" evidence="5 7">
    <location>
        <position position="54"/>
    </location>
</feature>
<dbReference type="SUPFAM" id="SSF52738">
    <property type="entry name" value="Methylesterase CheB, C-terminal domain"/>
    <property type="match status" value="1"/>
</dbReference>
<evidence type="ECO:0000313" key="12">
    <source>
        <dbReference type="Proteomes" id="UP001161405"/>
    </source>
</evidence>
<comment type="function">
    <text evidence="5">Involved in chemotaxis. Part of a chemotaxis signal transduction system that modulates chemotaxis in response to various stimuli. Catalyzes the demethylation of specific methylglutamate residues introduced into the chemoreceptors (methyl-accepting chemotaxis proteins or MCP) by CheR. Also mediates the irreversible deamidation of specific glutamine residues to glutamic acid.</text>
</comment>
<dbReference type="PIRSF" id="PIRSF000876">
    <property type="entry name" value="RR_chemtxs_CheB"/>
    <property type="match status" value="1"/>
</dbReference>
<dbReference type="InterPro" id="IPR008248">
    <property type="entry name" value="CheB-like"/>
</dbReference>
<evidence type="ECO:0000256" key="2">
    <source>
        <dbReference type="ARBA" id="ARBA00022500"/>
    </source>
</evidence>
<name>A0ABQ5UQW0_9HYPH</name>
<accession>A0ABQ5UQW0</accession>
<dbReference type="PANTHER" id="PTHR42872">
    <property type="entry name" value="PROTEIN-GLUTAMATE METHYLESTERASE/PROTEIN-GLUTAMINE GLUTAMINASE"/>
    <property type="match status" value="1"/>
</dbReference>
<proteinExistence type="inferred from homology"/>
<dbReference type="Pfam" id="PF00072">
    <property type="entry name" value="Response_reg"/>
    <property type="match status" value="1"/>
</dbReference>
<feature type="domain" description="CheB-type methylesterase" evidence="10">
    <location>
        <begin position="158"/>
        <end position="350"/>
    </location>
</feature>
<dbReference type="EMBL" id="BSNI01000002">
    <property type="protein sequence ID" value="GLQ17532.1"/>
    <property type="molecule type" value="Genomic_DNA"/>
</dbReference>
<evidence type="ECO:0000256" key="3">
    <source>
        <dbReference type="ARBA" id="ARBA00022801"/>
    </source>
</evidence>
<evidence type="ECO:0000256" key="4">
    <source>
        <dbReference type="ARBA" id="ARBA00048267"/>
    </source>
</evidence>
<dbReference type="Pfam" id="PF01339">
    <property type="entry name" value="CheB_methylest"/>
    <property type="match status" value="1"/>
</dbReference>
<dbReference type="PROSITE" id="PS50110">
    <property type="entry name" value="RESPONSE_REGULATORY"/>
    <property type="match status" value="1"/>
</dbReference>
<dbReference type="InterPro" id="IPR035909">
    <property type="entry name" value="CheB_C"/>
</dbReference>
<comment type="PTM">
    <text evidence="5">Phosphorylated by CheA. Phosphorylation of the N-terminal regulatory domain activates the methylesterase activity.</text>
</comment>